<dbReference type="Proteomes" id="UP000039865">
    <property type="component" value="Unassembled WGS sequence"/>
</dbReference>
<protein>
    <submittedName>
        <fullName evidence="2">Uncharacterized protein</fullName>
    </submittedName>
</protein>
<sequence length="82" mass="9627">MEHSKKRNKSSNIKLTNQTIHFFKKNLSTCVKHSDQRGKNGVKMQTIIGHQDQWLLQYDFDNSQSQETFLDIFIESNIVSQL</sequence>
<dbReference type="InParanoid" id="A0A078AVC9"/>
<evidence type="ECO:0000313" key="3">
    <source>
        <dbReference type="Proteomes" id="UP000039865"/>
    </source>
</evidence>
<reference evidence="2 3" key="1">
    <citation type="submission" date="2014-06" db="EMBL/GenBank/DDBJ databases">
        <authorList>
            <person name="Swart Estienne"/>
        </authorList>
    </citation>
    <scope>NUCLEOTIDE SEQUENCE [LARGE SCALE GENOMIC DNA]</scope>
    <source>
        <strain evidence="2 3">130c</strain>
    </source>
</reference>
<gene>
    <name evidence="2" type="primary">Contig15597.g16617</name>
    <name evidence="1" type="synonym">Contig14891.g15859</name>
    <name evidence="1" type="ORF">STYLEM_14835</name>
    <name evidence="2" type="ORF">STYLEM_15434</name>
</gene>
<dbReference type="EMBL" id="CCKQ01014558">
    <property type="protein sequence ID" value="CDW86340.1"/>
    <property type="molecule type" value="Genomic_DNA"/>
</dbReference>
<evidence type="ECO:0000313" key="1">
    <source>
        <dbReference type="EMBL" id="CDW85748.1"/>
    </source>
</evidence>
<name>A0A078AVC9_STYLE</name>
<proteinExistence type="predicted"/>
<evidence type="ECO:0000313" key="2">
    <source>
        <dbReference type="EMBL" id="CDW86340.1"/>
    </source>
</evidence>
<accession>A0A078AVC9</accession>
<dbReference type="AlphaFoldDB" id="A0A078AVC9"/>
<dbReference type="EMBL" id="CCKQ01014019">
    <property type="protein sequence ID" value="CDW85748.1"/>
    <property type="molecule type" value="Genomic_DNA"/>
</dbReference>
<organism evidence="2 3">
    <name type="scientific">Stylonychia lemnae</name>
    <name type="common">Ciliate</name>
    <dbReference type="NCBI Taxonomy" id="5949"/>
    <lineage>
        <taxon>Eukaryota</taxon>
        <taxon>Sar</taxon>
        <taxon>Alveolata</taxon>
        <taxon>Ciliophora</taxon>
        <taxon>Intramacronucleata</taxon>
        <taxon>Spirotrichea</taxon>
        <taxon>Stichotrichia</taxon>
        <taxon>Sporadotrichida</taxon>
        <taxon>Oxytrichidae</taxon>
        <taxon>Stylonychinae</taxon>
        <taxon>Stylonychia</taxon>
    </lineage>
</organism>
<keyword evidence="3" id="KW-1185">Reference proteome</keyword>